<evidence type="ECO:0000313" key="1">
    <source>
        <dbReference type="EMBL" id="CAH0023785.1"/>
    </source>
</evidence>
<keyword evidence="2" id="KW-1185">Reference proteome</keyword>
<dbReference type="AlphaFoldDB" id="A0A9N9YJR5"/>
<evidence type="ECO:0000313" key="2">
    <source>
        <dbReference type="Proteomes" id="UP000696573"/>
    </source>
</evidence>
<dbReference type="EMBL" id="CABFNQ020000694">
    <property type="protein sequence ID" value="CAH0023785.1"/>
    <property type="molecule type" value="Genomic_DNA"/>
</dbReference>
<comment type="caution">
    <text evidence="1">The sequence shown here is derived from an EMBL/GenBank/DDBJ whole genome shotgun (WGS) entry which is preliminary data.</text>
</comment>
<organism evidence="1 2">
    <name type="scientific">Clonostachys rhizophaga</name>
    <dbReference type="NCBI Taxonomy" id="160324"/>
    <lineage>
        <taxon>Eukaryota</taxon>
        <taxon>Fungi</taxon>
        <taxon>Dikarya</taxon>
        <taxon>Ascomycota</taxon>
        <taxon>Pezizomycotina</taxon>
        <taxon>Sordariomycetes</taxon>
        <taxon>Hypocreomycetidae</taxon>
        <taxon>Hypocreales</taxon>
        <taxon>Bionectriaceae</taxon>
        <taxon>Clonostachys</taxon>
    </lineage>
</organism>
<accession>A0A9N9YJR5</accession>
<sequence length="70" mass="7537">MSTYTTGFHDSGAIDILRDDLKDGFFGEAAGVILKLRQPNTGIQTDNMPSRECANLKAVSGFFIEGAVLD</sequence>
<proteinExistence type="predicted"/>
<dbReference type="Proteomes" id="UP000696573">
    <property type="component" value="Unassembled WGS sequence"/>
</dbReference>
<reference evidence="1" key="1">
    <citation type="submission" date="2021-10" db="EMBL/GenBank/DDBJ databases">
        <authorList>
            <person name="Piombo E."/>
        </authorList>
    </citation>
    <scope>NUCLEOTIDE SEQUENCE</scope>
</reference>
<name>A0A9N9YJR5_9HYPO</name>
<protein>
    <submittedName>
        <fullName evidence="1">Uncharacterized protein</fullName>
    </submittedName>
</protein>
<gene>
    <name evidence="1" type="ORF">CRHIZ90672A_00000194</name>
</gene>